<keyword evidence="1" id="KW-0805">Transcription regulation</keyword>
<dbReference type="InterPro" id="IPR036388">
    <property type="entry name" value="WH-like_DNA-bd_sf"/>
</dbReference>
<dbReference type="Proteomes" id="UP001149009">
    <property type="component" value="Unassembled WGS sequence"/>
</dbReference>
<keyword evidence="6" id="KW-1185">Reference proteome</keyword>
<dbReference type="EMBL" id="JAODNV010000025">
    <property type="protein sequence ID" value="MCT8992129.1"/>
    <property type="molecule type" value="Genomic_DNA"/>
</dbReference>
<proteinExistence type="predicted"/>
<dbReference type="GO" id="GO:0003700">
    <property type="term" value="F:DNA-binding transcription factor activity"/>
    <property type="evidence" value="ECO:0007669"/>
    <property type="project" value="InterPro"/>
</dbReference>
<evidence type="ECO:0000259" key="4">
    <source>
        <dbReference type="PROSITE" id="PS50995"/>
    </source>
</evidence>
<dbReference type="RefSeq" id="WP_261517081.1">
    <property type="nucleotide sequence ID" value="NZ_JAODNV010000025.1"/>
</dbReference>
<dbReference type="AlphaFoldDB" id="A0A9X2XC85"/>
<dbReference type="PROSITE" id="PS50995">
    <property type="entry name" value="HTH_MARR_2"/>
    <property type="match status" value="1"/>
</dbReference>
<reference evidence="5" key="1">
    <citation type="submission" date="2022-08" db="EMBL/GenBank/DDBJ databases">
        <title>Chelativorans sichuanense sp. nov., a paraffin oil-degrading bacterium isolated from a mixture of oil-based drill cuttings and paddy soil.</title>
        <authorList>
            <person name="Yu J."/>
            <person name="Liu H."/>
            <person name="Chen Q."/>
        </authorList>
    </citation>
    <scope>NUCLEOTIDE SEQUENCE</scope>
    <source>
        <strain evidence="5">SCAU 2101</strain>
    </source>
</reference>
<organism evidence="5 6">
    <name type="scientific">Chelativorans petroleitrophicus</name>
    <dbReference type="NCBI Taxonomy" id="2975484"/>
    <lineage>
        <taxon>Bacteria</taxon>
        <taxon>Pseudomonadati</taxon>
        <taxon>Pseudomonadota</taxon>
        <taxon>Alphaproteobacteria</taxon>
        <taxon>Hyphomicrobiales</taxon>
        <taxon>Phyllobacteriaceae</taxon>
        <taxon>Chelativorans</taxon>
    </lineage>
</organism>
<dbReference type="SUPFAM" id="SSF46785">
    <property type="entry name" value="Winged helix' DNA-binding domain"/>
    <property type="match status" value="1"/>
</dbReference>
<dbReference type="InterPro" id="IPR039422">
    <property type="entry name" value="MarR/SlyA-like"/>
</dbReference>
<comment type="caution">
    <text evidence="5">The sequence shown here is derived from an EMBL/GenBank/DDBJ whole genome shotgun (WGS) entry which is preliminary data.</text>
</comment>
<feature type="domain" description="HTH marR-type" evidence="4">
    <location>
        <begin position="4"/>
        <end position="136"/>
    </location>
</feature>
<dbReference type="PRINTS" id="PR00598">
    <property type="entry name" value="HTHMARR"/>
</dbReference>
<evidence type="ECO:0000256" key="3">
    <source>
        <dbReference type="ARBA" id="ARBA00023163"/>
    </source>
</evidence>
<dbReference type="Pfam" id="PF01047">
    <property type="entry name" value="MarR"/>
    <property type="match status" value="1"/>
</dbReference>
<accession>A0A9X2XC85</accession>
<evidence type="ECO:0000256" key="2">
    <source>
        <dbReference type="ARBA" id="ARBA00023125"/>
    </source>
</evidence>
<keyword evidence="2" id="KW-0238">DNA-binding</keyword>
<evidence type="ECO:0000256" key="1">
    <source>
        <dbReference type="ARBA" id="ARBA00023015"/>
    </source>
</evidence>
<dbReference type="PANTHER" id="PTHR33164:SF64">
    <property type="entry name" value="TRANSCRIPTIONAL REGULATOR SLYA"/>
    <property type="match status" value="1"/>
</dbReference>
<protein>
    <submittedName>
        <fullName evidence="5">MarR family transcriptional regulator</fullName>
    </submittedName>
</protein>
<dbReference type="SMART" id="SM00347">
    <property type="entry name" value="HTH_MARR"/>
    <property type="match status" value="1"/>
</dbReference>
<dbReference type="Gene3D" id="1.10.10.10">
    <property type="entry name" value="Winged helix-like DNA-binding domain superfamily/Winged helix DNA-binding domain"/>
    <property type="match status" value="1"/>
</dbReference>
<name>A0A9X2XC85_9HYPH</name>
<evidence type="ECO:0000313" key="5">
    <source>
        <dbReference type="EMBL" id="MCT8992129.1"/>
    </source>
</evidence>
<dbReference type="GO" id="GO:0003677">
    <property type="term" value="F:DNA binding"/>
    <property type="evidence" value="ECO:0007669"/>
    <property type="project" value="UniProtKB-KW"/>
</dbReference>
<dbReference type="InterPro" id="IPR036390">
    <property type="entry name" value="WH_DNA-bd_sf"/>
</dbReference>
<gene>
    <name evidence="5" type="ORF">NYR54_17845</name>
</gene>
<keyword evidence="3" id="KW-0804">Transcription</keyword>
<dbReference type="InterPro" id="IPR000835">
    <property type="entry name" value="HTH_MarR-typ"/>
</dbReference>
<sequence length="141" mass="15718">MPTGQEFAAQLGRVARRWRTQLDARVKHLGLTQARWATLLCLRRAGPMSQTDLAVQIGIEGPTLVRLLDALQAQGLIKRCDSETDRRVKIIHLSKGATPLIERIAAIADELTQEVTEGIPPEDLATAERVLRQIGDRLERH</sequence>
<dbReference type="GO" id="GO:0006950">
    <property type="term" value="P:response to stress"/>
    <property type="evidence" value="ECO:0007669"/>
    <property type="project" value="TreeGrafter"/>
</dbReference>
<evidence type="ECO:0000313" key="6">
    <source>
        <dbReference type="Proteomes" id="UP001149009"/>
    </source>
</evidence>
<dbReference type="PANTHER" id="PTHR33164">
    <property type="entry name" value="TRANSCRIPTIONAL REGULATOR, MARR FAMILY"/>
    <property type="match status" value="1"/>
</dbReference>